<dbReference type="GO" id="GO:0003677">
    <property type="term" value="F:DNA binding"/>
    <property type="evidence" value="ECO:0007669"/>
    <property type="project" value="TreeGrafter"/>
</dbReference>
<evidence type="ECO:0000313" key="2">
    <source>
        <dbReference type="EMBL" id="KNX37455.1"/>
    </source>
</evidence>
<dbReference type="PANTHER" id="PTHR39168:SF1">
    <property type="entry name" value="TRANSCRIPTIONAL REGULATORY PROTEIN"/>
    <property type="match status" value="1"/>
</dbReference>
<sequence length="262" mass="28072">MSQPTRSPQPGGEPDLAAVAALFADRSRARILTTLLDGRALPASRLAAEAGVTQQTVSSHMARLLDAGLVTVERSGRHRFYALAGPEVATVLEALAHLAPVPPVASLREGSRAKRLRDGRTCYDHLAGRLGVRVTTHLIDRQVLVRTDGGDGVRRSHSDDLSAPSVVAPFEVGPHAAEELARWGVNLVALQHDRERSRPMLRFCTDVTEQRYHLAGALGAALLHSLRDQGWVTSGPRPRELSVTEAGEAALGRLLDGSPAQP</sequence>
<dbReference type="GO" id="GO:0046686">
    <property type="term" value="P:response to cadmium ion"/>
    <property type="evidence" value="ECO:0007669"/>
    <property type="project" value="TreeGrafter"/>
</dbReference>
<proteinExistence type="predicted"/>
<evidence type="ECO:0000313" key="3">
    <source>
        <dbReference type="Proteomes" id="UP000037397"/>
    </source>
</evidence>
<reference evidence="3" key="1">
    <citation type="submission" date="2015-03" db="EMBL/GenBank/DDBJ databases">
        <title>Luteipulveratus halotolerans sp. nov., a novel actinobacterium (Dermacoccaceae) from Sarawak, Malaysia.</title>
        <authorList>
            <person name="Juboi H."/>
            <person name="Basik A."/>
            <person name="Shamsul S.S."/>
            <person name="Arnold P."/>
            <person name="Schmitt E.K."/>
            <person name="Sanglier J.-J."/>
            <person name="Yeo T."/>
        </authorList>
    </citation>
    <scope>NUCLEOTIDE SEQUENCE [LARGE SCALE GENOMIC DNA]</scope>
    <source>
        <strain evidence="3">C296001</strain>
    </source>
</reference>
<dbReference type="NCBIfam" id="NF033788">
    <property type="entry name" value="HTH_metalloreg"/>
    <property type="match status" value="1"/>
</dbReference>
<dbReference type="GO" id="GO:0032791">
    <property type="term" value="F:lead ion binding"/>
    <property type="evidence" value="ECO:0007669"/>
    <property type="project" value="TreeGrafter"/>
</dbReference>
<accession>A0A0L6CIN3</accession>
<gene>
    <name evidence="2" type="ORF">VV01_10355</name>
</gene>
<dbReference type="Gene3D" id="1.10.10.10">
    <property type="entry name" value="Winged helix-like DNA-binding domain superfamily/Winged helix DNA-binding domain"/>
    <property type="match status" value="1"/>
</dbReference>
<dbReference type="InterPro" id="IPR036390">
    <property type="entry name" value="WH_DNA-bd_sf"/>
</dbReference>
<dbReference type="SMART" id="SM00418">
    <property type="entry name" value="HTH_ARSR"/>
    <property type="match status" value="1"/>
</dbReference>
<dbReference type="GO" id="GO:0097063">
    <property type="term" value="F:cadmium ion sensor activity"/>
    <property type="evidence" value="ECO:0007669"/>
    <property type="project" value="TreeGrafter"/>
</dbReference>
<dbReference type="PATRIC" id="fig|1631356.3.peg.2020"/>
<keyword evidence="3" id="KW-1185">Reference proteome</keyword>
<feature type="domain" description="HTH arsR-type" evidence="1">
    <location>
        <begin position="8"/>
        <end position="103"/>
    </location>
</feature>
<dbReference type="AlphaFoldDB" id="A0A0L6CIN3"/>
<dbReference type="Pfam" id="PF12840">
    <property type="entry name" value="HTH_20"/>
    <property type="match status" value="1"/>
</dbReference>
<dbReference type="PROSITE" id="PS50987">
    <property type="entry name" value="HTH_ARSR_2"/>
    <property type="match status" value="1"/>
</dbReference>
<dbReference type="PRINTS" id="PR00778">
    <property type="entry name" value="HTHARSR"/>
</dbReference>
<dbReference type="SUPFAM" id="SSF46785">
    <property type="entry name" value="Winged helix' DNA-binding domain"/>
    <property type="match status" value="1"/>
</dbReference>
<dbReference type="OrthoDB" id="3232131at2"/>
<dbReference type="Proteomes" id="UP000037397">
    <property type="component" value="Unassembled WGS sequence"/>
</dbReference>
<dbReference type="PANTHER" id="PTHR39168">
    <property type="entry name" value="TRANSCRIPTIONAL REGULATOR-RELATED"/>
    <property type="match status" value="1"/>
</dbReference>
<dbReference type="GO" id="GO:0010288">
    <property type="term" value="P:response to lead ion"/>
    <property type="evidence" value="ECO:0007669"/>
    <property type="project" value="TreeGrafter"/>
</dbReference>
<dbReference type="InterPro" id="IPR001845">
    <property type="entry name" value="HTH_ArsR_DNA-bd_dom"/>
</dbReference>
<dbReference type="InterPro" id="IPR036388">
    <property type="entry name" value="WH-like_DNA-bd_sf"/>
</dbReference>
<name>A0A0L6CIN3_9MICO</name>
<dbReference type="EMBL" id="LAIR01000002">
    <property type="protein sequence ID" value="KNX37455.1"/>
    <property type="molecule type" value="Genomic_DNA"/>
</dbReference>
<dbReference type="CDD" id="cd00090">
    <property type="entry name" value="HTH_ARSR"/>
    <property type="match status" value="1"/>
</dbReference>
<comment type="caution">
    <text evidence="2">The sequence shown here is derived from an EMBL/GenBank/DDBJ whole genome shotgun (WGS) entry which is preliminary data.</text>
</comment>
<organism evidence="2 3">
    <name type="scientific">Luteipulveratus halotolerans</name>
    <dbReference type="NCBI Taxonomy" id="1631356"/>
    <lineage>
        <taxon>Bacteria</taxon>
        <taxon>Bacillati</taxon>
        <taxon>Actinomycetota</taxon>
        <taxon>Actinomycetes</taxon>
        <taxon>Micrococcales</taxon>
        <taxon>Dermacoccaceae</taxon>
        <taxon>Luteipulveratus</taxon>
    </lineage>
</organism>
<dbReference type="InterPro" id="IPR011991">
    <property type="entry name" value="ArsR-like_HTH"/>
</dbReference>
<dbReference type="InterPro" id="IPR052543">
    <property type="entry name" value="HTH_Metal-responsive_Reg"/>
</dbReference>
<evidence type="ECO:0000259" key="1">
    <source>
        <dbReference type="PROSITE" id="PS50987"/>
    </source>
</evidence>
<dbReference type="STRING" id="1631356.VV01_10355"/>
<protein>
    <recommendedName>
        <fullName evidence="1">HTH arsR-type domain-containing protein</fullName>
    </recommendedName>
</protein>
<dbReference type="RefSeq" id="WP_050669813.1">
    <property type="nucleotide sequence ID" value="NZ_LAIR01000002.1"/>
</dbReference>
<dbReference type="GO" id="GO:0003700">
    <property type="term" value="F:DNA-binding transcription factor activity"/>
    <property type="evidence" value="ECO:0007669"/>
    <property type="project" value="InterPro"/>
</dbReference>